<evidence type="ECO:0000313" key="1">
    <source>
        <dbReference type="Proteomes" id="UP000095285"/>
    </source>
</evidence>
<sequence length="74" mass="8660">MQELVIHYPNYDKDSGYQEADPLRWKAKPFKLLPMPSLPETRVRKSRVFEQIGLDYLGPLSIKTKLNKEQLKDG</sequence>
<dbReference type="WBParaSite" id="EN70_5084">
    <property type="protein sequence ID" value="EN70_5084"/>
    <property type="gene ID" value="EN70_5084"/>
</dbReference>
<evidence type="ECO:0000313" key="2">
    <source>
        <dbReference type="WBParaSite" id="EN70_5084"/>
    </source>
</evidence>
<protein>
    <submittedName>
        <fullName evidence="2">Transposase</fullName>
    </submittedName>
</protein>
<organism evidence="1 2">
    <name type="scientific">Loa loa</name>
    <name type="common">Eye worm</name>
    <name type="synonym">Filaria loa</name>
    <dbReference type="NCBI Taxonomy" id="7209"/>
    <lineage>
        <taxon>Eukaryota</taxon>
        <taxon>Metazoa</taxon>
        <taxon>Ecdysozoa</taxon>
        <taxon>Nematoda</taxon>
        <taxon>Chromadorea</taxon>
        <taxon>Rhabditida</taxon>
        <taxon>Spirurina</taxon>
        <taxon>Spiruromorpha</taxon>
        <taxon>Filarioidea</taxon>
        <taxon>Onchocercidae</taxon>
        <taxon>Loa</taxon>
    </lineage>
</organism>
<name>A0A1I7VQB9_LOALO</name>
<keyword evidence="1" id="KW-1185">Reference proteome</keyword>
<proteinExistence type="predicted"/>
<reference evidence="2" key="2">
    <citation type="submission" date="2016-11" db="UniProtKB">
        <authorList>
            <consortium name="WormBaseParasite"/>
        </authorList>
    </citation>
    <scope>IDENTIFICATION</scope>
</reference>
<dbReference type="Proteomes" id="UP000095285">
    <property type="component" value="Unassembled WGS sequence"/>
</dbReference>
<accession>A0A1I7VQB9</accession>
<dbReference type="AlphaFoldDB" id="A0A1I7VQB9"/>
<reference evidence="1" key="1">
    <citation type="submission" date="2012-04" db="EMBL/GenBank/DDBJ databases">
        <title>The Genome Sequence of Loa loa.</title>
        <authorList>
            <consortium name="The Broad Institute Genome Sequencing Platform"/>
            <consortium name="Broad Institute Genome Sequencing Center for Infectious Disease"/>
            <person name="Nutman T.B."/>
            <person name="Fink D.L."/>
            <person name="Russ C."/>
            <person name="Young S."/>
            <person name="Zeng Q."/>
            <person name="Gargeya S."/>
            <person name="Alvarado L."/>
            <person name="Berlin A."/>
            <person name="Chapman S.B."/>
            <person name="Chen Z."/>
            <person name="Freedman E."/>
            <person name="Gellesch M."/>
            <person name="Goldberg J."/>
            <person name="Griggs A."/>
            <person name="Gujja S."/>
            <person name="Heilman E.R."/>
            <person name="Heiman D."/>
            <person name="Howarth C."/>
            <person name="Mehta T."/>
            <person name="Neiman D."/>
            <person name="Pearson M."/>
            <person name="Roberts A."/>
            <person name="Saif S."/>
            <person name="Shea T."/>
            <person name="Shenoy N."/>
            <person name="Sisk P."/>
            <person name="Stolte C."/>
            <person name="Sykes S."/>
            <person name="White J."/>
            <person name="Yandava C."/>
            <person name="Haas B."/>
            <person name="Henn M.R."/>
            <person name="Nusbaum C."/>
            <person name="Birren B."/>
        </authorList>
    </citation>
    <scope>NUCLEOTIDE SEQUENCE [LARGE SCALE GENOMIC DNA]</scope>
</reference>